<dbReference type="InterPro" id="IPR014000">
    <property type="entry name" value="PPV_DNA_helicase_E1_N"/>
</dbReference>
<organism evidence="18 19">
    <name type="scientific">Human papillomavirus 151</name>
    <dbReference type="NCBI Taxonomy" id="743812"/>
    <lineage>
        <taxon>Viruses</taxon>
        <taxon>Monodnaviria</taxon>
        <taxon>Shotokuvirae</taxon>
        <taxon>Cossaviricota</taxon>
        <taxon>Papovaviricetes</taxon>
        <taxon>Zurhausenvirales</taxon>
        <taxon>Papillomaviridae</taxon>
        <taxon>Firstpapillomavirinae</taxon>
        <taxon>Betapapillomavirus</taxon>
        <taxon>Betapapillomavirus 2</taxon>
    </lineage>
</organism>
<dbReference type="InterPro" id="IPR037102">
    <property type="entry name" value="Znf_lg_T-Ag_D1_dom_sf"/>
</dbReference>
<evidence type="ECO:0000256" key="11">
    <source>
        <dbReference type="ARBA" id="ARBA00023235"/>
    </source>
</evidence>
<comment type="function">
    <text evidence="14 15">ATP-dependent DNA 3'-5' helicase required for initiation of viral DNA replication. It forms a complex with the viral E2 protein. The E1-E2 complex binds to the replication origin which contains binding sites for both proteins. During the initial step, a dimer of E1 interacts with a dimer of protein E2 leading to a complex that binds the viral origin of replication with high specificity. Then, a second dimer of E1 displaces the E2 dimer in an ATP-dependent manner to form the E1 tetramer. Following this, two E1 monomers are added to each half of the site, which results in the formation of two E1 trimers on the viral ori. Subsequently, two hexamers will be created. The double hexamer acts as a bi-directional helicase machinery and unwinds the viral DNA and then recruits the host DNA polymerase to start replication.</text>
</comment>
<evidence type="ECO:0000313" key="19">
    <source>
        <dbReference type="Proteomes" id="UP000115356"/>
    </source>
</evidence>
<evidence type="ECO:0000256" key="8">
    <source>
        <dbReference type="ARBA" id="ARBA00022806"/>
    </source>
</evidence>
<dbReference type="InterPro" id="IPR027417">
    <property type="entry name" value="P-loop_NTPase"/>
</dbReference>
<gene>
    <name evidence="15 18" type="primary">E1</name>
</gene>
<dbReference type="EMBL" id="FN677756">
    <property type="protein sequence ID" value="CBK38955.1"/>
    <property type="molecule type" value="Genomic_DNA"/>
</dbReference>
<evidence type="ECO:0000256" key="3">
    <source>
        <dbReference type="ARBA" id="ARBA00022553"/>
    </source>
</evidence>
<comment type="subunit">
    <text evidence="15">Can form hexamers. Interacts with E2 protein; this interaction increases E1 DNA binding specificity. Interacts with host DNA polymerase subunit POLA2. Interacts with host single stranded DNA-binding protein RPA1. Interacts with host TOP1; this interaction stimulates the enzymatic activity of TOP1.</text>
</comment>
<evidence type="ECO:0000313" key="18">
    <source>
        <dbReference type="EMBL" id="CBK38955.1"/>
    </source>
</evidence>
<dbReference type="EC" id="5.6.2.4" evidence="15 16"/>
<dbReference type="GO" id="GO:0005524">
    <property type="term" value="F:ATP binding"/>
    <property type="evidence" value="ECO:0007669"/>
    <property type="project" value="UniProtKB-UniRule"/>
</dbReference>
<evidence type="ECO:0000256" key="9">
    <source>
        <dbReference type="ARBA" id="ARBA00022840"/>
    </source>
</evidence>
<comment type="PTM">
    <text evidence="15">Sumoylated.</text>
</comment>
<keyword evidence="4 15" id="KW-1048">Host nucleus</keyword>
<feature type="binding site" evidence="15">
    <location>
        <begin position="436"/>
        <end position="443"/>
    </location>
    <ligand>
        <name>ATP</name>
        <dbReference type="ChEBI" id="CHEBI:30616"/>
    </ligand>
</feature>
<proteinExistence type="inferred from homology"/>
<evidence type="ECO:0000256" key="2">
    <source>
        <dbReference type="ARBA" id="ARBA00022518"/>
    </source>
</evidence>
<dbReference type="PROSITE" id="PS51206">
    <property type="entry name" value="SF3_HELICASE_1"/>
    <property type="match status" value="1"/>
</dbReference>
<feature type="modified residue" description="Phosphoserine; by host" evidence="15">
    <location>
        <position position="88"/>
    </location>
</feature>
<comment type="catalytic activity">
    <reaction evidence="12 15">
        <text>Couples ATP hydrolysis with the unwinding of duplex DNA by translocating in the 3'-5' direction.</text>
        <dbReference type="EC" id="5.6.2.4"/>
    </reaction>
</comment>
<evidence type="ECO:0000256" key="4">
    <source>
        <dbReference type="ARBA" id="ARBA00022562"/>
    </source>
</evidence>
<evidence type="ECO:0000256" key="13">
    <source>
        <dbReference type="ARBA" id="ARBA00048988"/>
    </source>
</evidence>
<evidence type="ECO:0000256" key="7">
    <source>
        <dbReference type="ARBA" id="ARBA00022801"/>
    </source>
</evidence>
<feature type="cross-link" description="Glycyl lysine isopeptide (Lys-Gly) (interchain with G-Cter in SUMO)" evidence="15">
    <location>
        <position position="517"/>
    </location>
</feature>
<dbReference type="PIRSF" id="PIRSF003383">
    <property type="entry name" value="Rep_E1_papillomaV"/>
    <property type="match status" value="1"/>
</dbReference>
<keyword evidence="3 15" id="KW-0597">Phosphoprotein</keyword>
<dbReference type="Gene3D" id="1.10.10.510">
    <property type="entry name" value="Zinc finger, large T-antigen D1 domain"/>
    <property type="match status" value="1"/>
</dbReference>
<comment type="similarity">
    <text evidence="15 16">Belongs to the papillomaviridae E1 protein family.</text>
</comment>
<dbReference type="InterPro" id="IPR014015">
    <property type="entry name" value="Helicase_SF3_DNA-vir"/>
</dbReference>
<protein>
    <recommendedName>
        <fullName evidence="15 16">Replication protein E1</fullName>
        <ecNumber evidence="15 16">5.6.2.4</ecNumber>
    </recommendedName>
    <alternativeName>
        <fullName evidence="15">ATP-dependent helicase E1</fullName>
    </alternativeName>
    <alternativeName>
        <fullName evidence="15">DNA 3'-5' helicase E1</fullName>
    </alternativeName>
</protein>
<dbReference type="Pfam" id="PF20450">
    <property type="entry name" value="PPV_E1_DBD"/>
    <property type="match status" value="1"/>
</dbReference>
<dbReference type="InterPro" id="IPR016393">
    <property type="entry name" value="Rep_E1_papillomaV"/>
</dbReference>
<reference evidence="18 19" key="2">
    <citation type="journal article" date="2011" name="PLoS ONE">
        <title>Characterization of Novel Cutaneous Human Papillomavirus Genotypes HPV-150 and HPV-151.</title>
        <authorList>
            <person name="Kovanda A."/>
            <person name="Kocjan B.J."/>
            <person name="Potonik M."/>
            <person name="Poljak M."/>
        </authorList>
    </citation>
    <scope>NUCLEOTIDE SEQUENCE [LARGE SCALE GENOMIC DNA]</scope>
    <source>
        <strain evidence="18">SIBX2</strain>
    </source>
</reference>
<evidence type="ECO:0000256" key="10">
    <source>
        <dbReference type="ARBA" id="ARBA00023125"/>
    </source>
</evidence>
<comment type="subcellular location">
    <subcellularLocation>
        <location evidence="1 15">Host nucleus</location>
    </subcellularLocation>
</comment>
<keyword evidence="11 15" id="KW-0413">Isomerase</keyword>
<feature type="short sequence motif" description="Nuclear localization signal" evidence="15">
    <location>
        <begin position="83"/>
        <end position="85"/>
    </location>
</feature>
<comment type="caution">
    <text evidence="15">Lacks conserved residue(s) required for the propagation of feature annotation.</text>
</comment>
<reference evidence="18 19" key="1">
    <citation type="journal article" date="2005" name="Infect. Genet. Evol.">
        <title>Distribution of human papillomavirus genotypes in plucked eyebrow hairs from Slovenian males with genital warts.</title>
        <authorList>
            <person name="Kocjan B.J."/>
            <person name="Poljak M."/>
            <person name="Seme K."/>
            <person name="Potocnik M."/>
            <person name="Fujs K."/>
            <person name="Babic D.Z."/>
        </authorList>
    </citation>
    <scope>NUCLEOTIDE SEQUENCE [LARGE SCALE GENOMIC DNA]</scope>
    <source>
        <strain evidence="18">SIBX2</strain>
    </source>
</reference>
<dbReference type="SUPFAM" id="SSF55464">
    <property type="entry name" value="Origin of replication-binding domain, RBD-like"/>
    <property type="match status" value="1"/>
</dbReference>
<feature type="modified residue" description="Phosphoserine; by host" evidence="15">
    <location>
        <position position="96"/>
    </location>
</feature>
<keyword evidence="5 15" id="KW-0235">DNA replication</keyword>
<dbReference type="Pfam" id="PF00519">
    <property type="entry name" value="PPV_E1_C"/>
    <property type="match status" value="1"/>
</dbReference>
<dbReference type="InterPro" id="IPR046935">
    <property type="entry name" value="PPV_E1_DBD_sf"/>
</dbReference>
<evidence type="ECO:0000256" key="1">
    <source>
        <dbReference type="ARBA" id="ARBA00004147"/>
    </source>
</evidence>
<keyword evidence="8 15" id="KW-0347">Helicase</keyword>
<keyword evidence="9 15" id="KW-0067">ATP-binding</keyword>
<dbReference type="GO" id="GO:0006260">
    <property type="term" value="P:DNA replication"/>
    <property type="evidence" value="ECO:0007669"/>
    <property type="project" value="UniProtKB-UniRule"/>
</dbReference>
<dbReference type="Gene3D" id="3.40.1310.10">
    <property type="match status" value="1"/>
</dbReference>
<name>D3VNF8_9PAPI</name>
<evidence type="ECO:0000256" key="15">
    <source>
        <dbReference type="HAMAP-Rule" id="MF_04000"/>
    </source>
</evidence>
<dbReference type="HAMAP" id="MF_04000">
    <property type="entry name" value="PPV_E1"/>
    <property type="match status" value="1"/>
</dbReference>
<accession>D3VNF8</accession>
<dbReference type="Proteomes" id="UP000115356">
    <property type="component" value="Genome"/>
</dbReference>
<dbReference type="Gene3D" id="3.40.50.300">
    <property type="entry name" value="P-loop containing nucleotide triphosphate hydrolases"/>
    <property type="match status" value="1"/>
</dbReference>
<keyword evidence="2 15" id="KW-0244">Early protein</keyword>
<dbReference type="Pfam" id="PF00524">
    <property type="entry name" value="PPV_E1_N"/>
    <property type="match status" value="1"/>
</dbReference>
<dbReference type="InterPro" id="IPR001177">
    <property type="entry name" value="PPV_DNA_helicase_E1_C"/>
</dbReference>
<keyword evidence="7 15" id="KW-0378">Hydrolase</keyword>
<dbReference type="InterPro" id="IPR046832">
    <property type="entry name" value="PPV_E1_DBD"/>
</dbReference>
<evidence type="ECO:0000256" key="14">
    <source>
        <dbReference type="ARBA" id="ARBA00093297"/>
    </source>
</evidence>
<keyword evidence="15" id="KW-0832">Ubl conjugation</keyword>
<feature type="domain" description="SF3 helicase" evidence="17">
    <location>
        <begin position="410"/>
        <end position="560"/>
    </location>
</feature>
<evidence type="ECO:0000256" key="12">
    <source>
        <dbReference type="ARBA" id="ARBA00034617"/>
    </source>
</evidence>
<evidence type="ECO:0000256" key="6">
    <source>
        <dbReference type="ARBA" id="ARBA00022741"/>
    </source>
</evidence>
<evidence type="ECO:0000256" key="5">
    <source>
        <dbReference type="ARBA" id="ARBA00022705"/>
    </source>
</evidence>
<dbReference type="SUPFAM" id="SSF52540">
    <property type="entry name" value="P-loop containing nucleoside triphosphate hydrolases"/>
    <property type="match status" value="1"/>
</dbReference>
<dbReference type="GO" id="GO:0003677">
    <property type="term" value="F:DNA binding"/>
    <property type="evidence" value="ECO:0007669"/>
    <property type="project" value="UniProtKB-UniRule"/>
</dbReference>
<dbReference type="GO" id="GO:0042025">
    <property type="term" value="C:host cell nucleus"/>
    <property type="evidence" value="ECO:0007669"/>
    <property type="project" value="UniProtKB-SubCell"/>
</dbReference>
<evidence type="ECO:0000259" key="17">
    <source>
        <dbReference type="PROSITE" id="PS51206"/>
    </source>
</evidence>
<comment type="PTM">
    <text evidence="15">Phosphorylated.</text>
</comment>
<comment type="catalytic activity">
    <reaction evidence="13 15 16">
        <text>ATP + H2O = ADP + phosphate + H(+)</text>
        <dbReference type="Rhea" id="RHEA:13065"/>
        <dbReference type="ChEBI" id="CHEBI:15377"/>
        <dbReference type="ChEBI" id="CHEBI:15378"/>
        <dbReference type="ChEBI" id="CHEBI:30616"/>
        <dbReference type="ChEBI" id="CHEBI:43474"/>
        <dbReference type="ChEBI" id="CHEBI:456216"/>
        <dbReference type="EC" id="5.6.2.4"/>
    </reaction>
</comment>
<dbReference type="GO" id="GO:0043138">
    <property type="term" value="F:3'-5' DNA helicase activity"/>
    <property type="evidence" value="ECO:0007669"/>
    <property type="project" value="UniProtKB-UniRule"/>
</dbReference>
<evidence type="ECO:0000256" key="16">
    <source>
        <dbReference type="PIRNR" id="PIRNR003383"/>
    </source>
</evidence>
<keyword evidence="15" id="KW-1017">Isopeptide bond</keyword>
<sequence length="608" mass="69777">MDDDKGTDTTDAKEGCSGWFMLEAACSDDSDLDNSLEKLFEDGAESDVSDLINDDDIAAQENSRELLCQQQSEECEQQIQYLKRKYFSPKAVQQLSPRLQSMNISPGHKSKRRLFVEHDSGLECSLNEAEDLTEEVEVPASAPAPAAQGGVGSGHHISLLRCNNVKAVLLGKFKDAYGVSYNELTRQFKSNKTCCKHWVLAVYAAKDELIDASKQLLQQHCSYIWLQTFSPMSLYLCCFNVGKSRETVMRLMSSILQVHENHILSEPPKIRSMIAALFWYKGSMNPNVYAFGEYPDWIMTQTMIHHQTADSLQFDLSQMIQWAYDQDYVDECTVAYNYARLADRDSNARAFLAHNSQAKYVRECAQMVRYYKRGEMRDMSISAWIHHCISKIEGDGHWQDIVRFLRFQGLNFIVFLDKFRTFLQNFPKKNCLLIHGPPDTGKSMFSMSLMKALKGQVVSFANSKSHFWLQPLTDAKLALLDDATDVCWQYIDSFLRNGVDGNIVSIDMKHRAPCQMKFPPLIITSNISLKKEKKFPYLHSRIYEFEFPNKFPFDANDKPLFKLTDQSWASFFKRLWTQLELSDQEEEGENGETQRTFQCTAREVNGLI</sequence>
<comment type="function">
    <text evidence="16">ATP-dependent DNA helicase required for initiation of viral DNA replication. It forms a complex with the viral E2 protein. The E1-E2 complex binds to the replication origin which contains binding sites for both proteins.</text>
</comment>
<keyword evidence="6 15" id="KW-0547">Nucleotide-binding</keyword>
<dbReference type="GO" id="GO:0016887">
    <property type="term" value="F:ATP hydrolysis activity"/>
    <property type="evidence" value="ECO:0007669"/>
    <property type="project" value="RHEA"/>
</dbReference>
<keyword evidence="10 15" id="KW-0238">DNA-binding</keyword>